<dbReference type="AlphaFoldDB" id="A0AAV4AVB7"/>
<reference evidence="1 2" key="1">
    <citation type="journal article" date="2021" name="Elife">
        <title>Chloroplast acquisition without the gene transfer in kleptoplastic sea slugs, Plakobranchus ocellatus.</title>
        <authorList>
            <person name="Maeda T."/>
            <person name="Takahashi S."/>
            <person name="Yoshida T."/>
            <person name="Shimamura S."/>
            <person name="Takaki Y."/>
            <person name="Nagai Y."/>
            <person name="Toyoda A."/>
            <person name="Suzuki Y."/>
            <person name="Arimoto A."/>
            <person name="Ishii H."/>
            <person name="Satoh N."/>
            <person name="Nishiyama T."/>
            <person name="Hasebe M."/>
            <person name="Maruyama T."/>
            <person name="Minagawa J."/>
            <person name="Obokata J."/>
            <person name="Shigenobu S."/>
        </authorList>
    </citation>
    <scope>NUCLEOTIDE SEQUENCE [LARGE SCALE GENOMIC DNA]</scope>
</reference>
<keyword evidence="2" id="KW-1185">Reference proteome</keyword>
<sequence>MLPFSQAFKNDFNRDSNGIYILWPNGSTIWICGPVGETTCSFACELMAITECLRVVIMTQREGAALPGLVIFTDYRALVQALGGSGSEGVGGAALLEDYLQKTERVRTVVQ</sequence>
<evidence type="ECO:0008006" key="3">
    <source>
        <dbReference type="Google" id="ProtNLM"/>
    </source>
</evidence>
<dbReference type="Gene3D" id="3.30.420.10">
    <property type="entry name" value="Ribonuclease H-like superfamily/Ribonuclease H"/>
    <property type="match status" value="1"/>
</dbReference>
<gene>
    <name evidence="1" type="ORF">PoB_003745200</name>
</gene>
<dbReference type="GO" id="GO:0003676">
    <property type="term" value="F:nucleic acid binding"/>
    <property type="evidence" value="ECO:0007669"/>
    <property type="project" value="InterPro"/>
</dbReference>
<dbReference type="InterPro" id="IPR036397">
    <property type="entry name" value="RNaseH_sf"/>
</dbReference>
<comment type="caution">
    <text evidence="1">The sequence shown here is derived from an EMBL/GenBank/DDBJ whole genome shotgun (WGS) entry which is preliminary data.</text>
</comment>
<name>A0AAV4AVB7_9GAST</name>
<protein>
    <recommendedName>
        <fullName evidence="3">Reverse transcriptase RNase H-like domain-containing protein</fullName>
    </recommendedName>
</protein>
<organism evidence="1 2">
    <name type="scientific">Plakobranchus ocellatus</name>
    <dbReference type="NCBI Taxonomy" id="259542"/>
    <lineage>
        <taxon>Eukaryota</taxon>
        <taxon>Metazoa</taxon>
        <taxon>Spiralia</taxon>
        <taxon>Lophotrochozoa</taxon>
        <taxon>Mollusca</taxon>
        <taxon>Gastropoda</taxon>
        <taxon>Heterobranchia</taxon>
        <taxon>Euthyneura</taxon>
        <taxon>Panpulmonata</taxon>
        <taxon>Sacoglossa</taxon>
        <taxon>Placobranchoidea</taxon>
        <taxon>Plakobranchidae</taxon>
        <taxon>Plakobranchus</taxon>
    </lineage>
</organism>
<dbReference type="Proteomes" id="UP000735302">
    <property type="component" value="Unassembled WGS sequence"/>
</dbReference>
<dbReference type="SUPFAM" id="SSF53098">
    <property type="entry name" value="Ribonuclease H-like"/>
    <property type="match status" value="1"/>
</dbReference>
<dbReference type="EMBL" id="BLXT01004214">
    <property type="protein sequence ID" value="GFO10947.1"/>
    <property type="molecule type" value="Genomic_DNA"/>
</dbReference>
<evidence type="ECO:0000313" key="1">
    <source>
        <dbReference type="EMBL" id="GFO10947.1"/>
    </source>
</evidence>
<accession>A0AAV4AVB7</accession>
<proteinExistence type="predicted"/>
<evidence type="ECO:0000313" key="2">
    <source>
        <dbReference type="Proteomes" id="UP000735302"/>
    </source>
</evidence>
<dbReference type="InterPro" id="IPR012337">
    <property type="entry name" value="RNaseH-like_sf"/>
</dbReference>